<dbReference type="GO" id="GO:0003677">
    <property type="term" value="F:DNA binding"/>
    <property type="evidence" value="ECO:0007669"/>
    <property type="project" value="UniProtKB-KW"/>
</dbReference>
<evidence type="ECO:0000256" key="9">
    <source>
        <dbReference type="ARBA" id="ARBA00023235"/>
    </source>
</evidence>
<dbReference type="Gene3D" id="3.30.565.10">
    <property type="entry name" value="Histidine kinase-like ATPase, C-terminal domain"/>
    <property type="match status" value="1"/>
</dbReference>
<feature type="site" description="Interaction with DNA" evidence="10">
    <location>
        <position position="464"/>
    </location>
</feature>
<dbReference type="SMART" id="SM00387">
    <property type="entry name" value="HATPase_c"/>
    <property type="match status" value="1"/>
</dbReference>
<feature type="binding site" evidence="10">
    <location>
        <position position="436"/>
    </location>
    <ligand>
        <name>Mg(2+)</name>
        <dbReference type="ChEBI" id="CHEBI:18420"/>
        <label>1</label>
        <note>catalytic</note>
    </ligand>
</feature>
<comment type="caution">
    <text evidence="12">The sequence shown here is derived from an EMBL/GenBank/DDBJ whole genome shotgun (WGS) entry which is preliminary data.</text>
</comment>
<dbReference type="Pfam" id="PF02518">
    <property type="entry name" value="HATPase_c"/>
    <property type="match status" value="1"/>
</dbReference>
<accession>A0A069SP74</accession>
<dbReference type="GO" id="GO:0006265">
    <property type="term" value="P:DNA topological change"/>
    <property type="evidence" value="ECO:0007669"/>
    <property type="project" value="UniProtKB-UniRule"/>
</dbReference>
<dbReference type="Proteomes" id="UP000027661">
    <property type="component" value="Unassembled WGS sequence"/>
</dbReference>
<keyword evidence="4 10" id="KW-0547">Nucleotide-binding</keyword>
<feature type="binding site" evidence="10">
    <location>
        <position position="516"/>
    </location>
    <ligand>
        <name>Mg(2+)</name>
        <dbReference type="ChEBI" id="CHEBI:18420"/>
        <label>2</label>
    </ligand>
</feature>
<dbReference type="GO" id="GO:0046872">
    <property type="term" value="F:metal ion binding"/>
    <property type="evidence" value="ECO:0007669"/>
    <property type="project" value="UniProtKB-KW"/>
</dbReference>
<dbReference type="NCBIfam" id="NF011501">
    <property type="entry name" value="PRK14939.1"/>
    <property type="match status" value="1"/>
</dbReference>
<evidence type="ECO:0000256" key="5">
    <source>
        <dbReference type="ARBA" id="ARBA00022840"/>
    </source>
</evidence>
<dbReference type="GeneID" id="5302354"/>
<keyword evidence="10" id="KW-0963">Cytoplasm</keyword>
<comment type="cofactor">
    <cofactor evidence="10">
        <name>Mg(2+)</name>
        <dbReference type="ChEBI" id="CHEBI:18420"/>
    </cofactor>
    <cofactor evidence="10">
        <name>Mn(2+)</name>
        <dbReference type="ChEBI" id="CHEBI:29035"/>
    </cofactor>
    <cofactor evidence="10">
        <name>Ca(2+)</name>
        <dbReference type="ChEBI" id="CHEBI:29108"/>
    </cofactor>
    <text evidence="10">Binds two Mg(2+) per subunit. The magnesium ions form salt bridges with both the protein and the DNA. Can also accept other divalent metal cations, such as Mn(2+) or Ca(2+).</text>
</comment>
<dbReference type="InterPro" id="IPR013506">
    <property type="entry name" value="Topo_IIA_bsu_dom2"/>
</dbReference>
<dbReference type="PATRIC" id="fig|1339352.3.peg.107"/>
<dbReference type="PANTHER" id="PTHR45866">
    <property type="entry name" value="DNA GYRASE/TOPOISOMERASE SUBUNIT B"/>
    <property type="match status" value="1"/>
</dbReference>
<evidence type="ECO:0000256" key="2">
    <source>
        <dbReference type="ARBA" id="ARBA00010708"/>
    </source>
</evidence>
<dbReference type="SMART" id="SM00433">
    <property type="entry name" value="TOP2c"/>
    <property type="match status" value="1"/>
</dbReference>
<dbReference type="InterPro" id="IPR000565">
    <property type="entry name" value="Topo_IIA_B"/>
</dbReference>
<dbReference type="EMBL" id="JNHM01000002">
    <property type="protein sequence ID" value="KDS56876.1"/>
    <property type="molecule type" value="Genomic_DNA"/>
</dbReference>
<comment type="similarity">
    <text evidence="2 10">Belongs to the type II topoisomerase GyrB family.</text>
</comment>
<dbReference type="HAMAP" id="MF_01898">
    <property type="entry name" value="GyrB"/>
    <property type="match status" value="1"/>
</dbReference>
<protein>
    <recommendedName>
        <fullName evidence="10">DNA gyrase subunit B</fullName>
        <ecNumber evidence="10">5.6.2.2</ecNumber>
    </recommendedName>
</protein>
<keyword evidence="3 10" id="KW-0479">Metal-binding</keyword>
<dbReference type="InterPro" id="IPR011557">
    <property type="entry name" value="GyrB"/>
</dbReference>
<dbReference type="PROSITE" id="PS00177">
    <property type="entry name" value="TOPOISOMERASE_II"/>
    <property type="match status" value="1"/>
</dbReference>
<keyword evidence="7 10" id="KW-0799">Topoisomerase</keyword>
<organism evidence="12 13">
    <name type="scientific">Phocaeicola vulgatus str. 3975 RP4</name>
    <dbReference type="NCBI Taxonomy" id="1339352"/>
    <lineage>
        <taxon>Bacteria</taxon>
        <taxon>Pseudomonadati</taxon>
        <taxon>Bacteroidota</taxon>
        <taxon>Bacteroidia</taxon>
        <taxon>Bacteroidales</taxon>
        <taxon>Bacteroidaceae</taxon>
        <taxon>Phocaeicola</taxon>
    </lineage>
</organism>
<dbReference type="InterPro" id="IPR014721">
    <property type="entry name" value="Ribsml_uS5_D2-typ_fold_subgr"/>
</dbReference>
<dbReference type="PRINTS" id="PR00418">
    <property type="entry name" value="TPI2FAMILY"/>
</dbReference>
<dbReference type="InterPro" id="IPR013759">
    <property type="entry name" value="Topo_IIA_B_C"/>
</dbReference>
<dbReference type="InterPro" id="IPR006171">
    <property type="entry name" value="TOPRIM_dom"/>
</dbReference>
<dbReference type="Pfam" id="PF00204">
    <property type="entry name" value="DNA_gyraseB"/>
    <property type="match status" value="1"/>
</dbReference>
<dbReference type="Pfam" id="PF01751">
    <property type="entry name" value="Toprim"/>
    <property type="match status" value="1"/>
</dbReference>
<dbReference type="GO" id="GO:0005694">
    <property type="term" value="C:chromosome"/>
    <property type="evidence" value="ECO:0007669"/>
    <property type="project" value="InterPro"/>
</dbReference>
<proteinExistence type="inferred from homology"/>
<comment type="subcellular location">
    <subcellularLocation>
        <location evidence="10">Cytoplasm</location>
    </subcellularLocation>
</comment>
<dbReference type="NCBIfam" id="TIGR01059">
    <property type="entry name" value="gyrB"/>
    <property type="match status" value="1"/>
</dbReference>
<evidence type="ECO:0000256" key="1">
    <source>
        <dbReference type="ARBA" id="ARBA00000185"/>
    </source>
</evidence>
<dbReference type="SUPFAM" id="SSF55874">
    <property type="entry name" value="ATPase domain of HSP90 chaperone/DNA topoisomerase II/histidine kinase"/>
    <property type="match status" value="1"/>
</dbReference>
<sequence>MSEEEKINGENNYSASNIQVLEGLEAVRKRPAMYIGDISEKGLHHLVYEVVDNSIDEALAGYCDHIEVTINEDNSITVQDNGRGIPVDFHEKEKKSALEVVMTVLHAGGKFDKGSYKVSGGLHGVGVSCVNALSTHMTTQVFRGGKIYQQEYSCGHPLYSVKEVGTADITGTKQTFWPDDTIFTVTEYKFDILQARMRELAYLNKGITISLTDRRIKEEDGSFKKEIFHSDEGVKEFVRFLNRNNEALINDVIYLNTEKNNTPIECAIMYNTGYRESLHSYVNNINTIEGGTHEAGFRSALTRVLKKYAEDTKALEKAKVEISGEDFREGLIAVISVKVAEPQFEGQTKTKLGNSEVSGAVNQAVGEALTYYLEEHPKEAKQIVDKVILAATARIAARKARESVQRKSPMGGGGLPGKLADCSSRNPEECELFLVEGDSAGGSAKQGRSRAFQAILPLRGKILNVEKAMWHKAFESDEVNNIITALGVRFGVDGNDDSKKANIDKLRYHKVVIMTDADVDGSHIDTLIMTLFYRYMPEIIENGHLYIANPPLYKCSKGKISEYCYTEEARQAFIQKYGDGQENGIHTQRYKGLGEMNPEQLWETTMNPETRILKQVTIDNAANVDYIFSMLMGDDVAPRREFIEKNATYANIDA</sequence>
<evidence type="ECO:0000313" key="12">
    <source>
        <dbReference type="EMBL" id="KDS56876.1"/>
    </source>
</evidence>
<evidence type="ECO:0000259" key="11">
    <source>
        <dbReference type="PROSITE" id="PS50880"/>
    </source>
</evidence>
<dbReference type="GO" id="GO:0034335">
    <property type="term" value="F:DNA negative supercoiling activity"/>
    <property type="evidence" value="ECO:0007669"/>
    <property type="project" value="UniProtKB-ARBA"/>
</dbReference>
<dbReference type="GO" id="GO:0006261">
    <property type="term" value="P:DNA-templated DNA replication"/>
    <property type="evidence" value="ECO:0007669"/>
    <property type="project" value="UniProtKB-UniRule"/>
</dbReference>
<keyword evidence="9 10" id="KW-0413">Isomerase</keyword>
<dbReference type="Pfam" id="PF00986">
    <property type="entry name" value="DNA_gyraseB_C"/>
    <property type="match status" value="1"/>
</dbReference>
<evidence type="ECO:0000256" key="10">
    <source>
        <dbReference type="HAMAP-Rule" id="MF_01898"/>
    </source>
</evidence>
<keyword evidence="8" id="KW-0238">DNA-binding</keyword>
<dbReference type="Gene3D" id="3.40.50.670">
    <property type="match status" value="1"/>
</dbReference>
<name>A0A069SP74_PHOVU</name>
<dbReference type="GO" id="GO:0005737">
    <property type="term" value="C:cytoplasm"/>
    <property type="evidence" value="ECO:0007669"/>
    <property type="project" value="UniProtKB-SubCell"/>
</dbReference>
<comment type="catalytic activity">
    <reaction evidence="1 10">
        <text>ATP-dependent breakage, passage and rejoining of double-stranded DNA.</text>
        <dbReference type="EC" id="5.6.2.2"/>
    </reaction>
</comment>
<evidence type="ECO:0000256" key="7">
    <source>
        <dbReference type="ARBA" id="ARBA00023029"/>
    </source>
</evidence>
<evidence type="ECO:0000256" key="4">
    <source>
        <dbReference type="ARBA" id="ARBA00022741"/>
    </source>
</evidence>
<evidence type="ECO:0000256" key="8">
    <source>
        <dbReference type="ARBA" id="ARBA00023125"/>
    </source>
</evidence>
<dbReference type="PANTHER" id="PTHR45866:SF1">
    <property type="entry name" value="DNA GYRASE SUBUNIT B, MITOCHONDRIAL"/>
    <property type="match status" value="1"/>
</dbReference>
<dbReference type="CDD" id="cd16928">
    <property type="entry name" value="HATPase_GyrB-like"/>
    <property type="match status" value="1"/>
</dbReference>
<dbReference type="CDD" id="cd00822">
    <property type="entry name" value="TopoII_Trans_DNA_gyrase"/>
    <property type="match status" value="1"/>
</dbReference>
<dbReference type="SMR" id="A0A069SP74"/>
<dbReference type="PRINTS" id="PR01159">
    <property type="entry name" value="DNAGYRASEB"/>
</dbReference>
<dbReference type="FunFam" id="3.30.230.10:FF:000005">
    <property type="entry name" value="DNA gyrase subunit B"/>
    <property type="match status" value="1"/>
</dbReference>
<dbReference type="GO" id="GO:0005524">
    <property type="term" value="F:ATP binding"/>
    <property type="evidence" value="ECO:0007669"/>
    <property type="project" value="UniProtKB-UniRule"/>
</dbReference>
<dbReference type="EC" id="5.6.2.2" evidence="10"/>
<dbReference type="FunFam" id="3.30.565.10:FF:000002">
    <property type="entry name" value="DNA gyrase subunit B"/>
    <property type="match status" value="1"/>
</dbReference>
<evidence type="ECO:0000256" key="3">
    <source>
        <dbReference type="ARBA" id="ARBA00022723"/>
    </source>
</evidence>
<keyword evidence="6 10" id="KW-0460">Magnesium</keyword>
<dbReference type="PROSITE" id="PS50880">
    <property type="entry name" value="TOPRIM"/>
    <property type="match status" value="1"/>
</dbReference>
<dbReference type="NCBIfam" id="NF004189">
    <property type="entry name" value="PRK05644.1"/>
    <property type="match status" value="1"/>
</dbReference>
<dbReference type="InterPro" id="IPR001241">
    <property type="entry name" value="Topo_IIA"/>
</dbReference>
<dbReference type="SUPFAM" id="SSF54211">
    <property type="entry name" value="Ribosomal protein S5 domain 2-like"/>
    <property type="match status" value="1"/>
</dbReference>
<dbReference type="InterPro" id="IPR003594">
    <property type="entry name" value="HATPase_dom"/>
</dbReference>
<dbReference type="SUPFAM" id="SSF56719">
    <property type="entry name" value="Type II DNA topoisomerase"/>
    <property type="match status" value="1"/>
</dbReference>
<dbReference type="Gene3D" id="3.30.230.10">
    <property type="match status" value="1"/>
</dbReference>
<dbReference type="InterPro" id="IPR018522">
    <property type="entry name" value="TopoIIA_CS"/>
</dbReference>
<dbReference type="InterPro" id="IPR036890">
    <property type="entry name" value="HATPase_C_sf"/>
</dbReference>
<feature type="binding site" evidence="10">
    <location>
        <position position="516"/>
    </location>
    <ligand>
        <name>Mg(2+)</name>
        <dbReference type="ChEBI" id="CHEBI:18420"/>
        <label>1</label>
        <note>catalytic</note>
    </ligand>
</feature>
<comment type="subunit">
    <text evidence="10">Heterotetramer, composed of two GyrA and two GyrB chains. In the heterotetramer, GyrA contains the active site tyrosine that forms a transient covalent intermediate with DNA, while GyrB binds cofactors and catalyzes ATP hydrolysis.</text>
</comment>
<evidence type="ECO:0000313" key="13">
    <source>
        <dbReference type="Proteomes" id="UP000027661"/>
    </source>
</evidence>
<comment type="miscellaneous">
    <text evidence="10">Few gyrases are as efficient as E.coli at forming negative supercoils. Not all organisms have 2 type II topoisomerases; in organisms with a single type II topoisomerase this enzyme also has to decatenate newly replicated chromosomes.</text>
</comment>
<dbReference type="InterPro" id="IPR002288">
    <property type="entry name" value="DNA_gyrase_B_C"/>
</dbReference>
<comment type="function">
    <text evidence="10">A type II topoisomerase that negatively supercoils closed circular double-stranded (ds) DNA in an ATP-dependent manner to modulate DNA topology and maintain chromosomes in an underwound state. Negative supercoiling favors strand separation, and DNA replication, transcription, recombination and repair, all of which involve strand separation. Also able to catalyze the interconversion of other topological isomers of dsDNA rings, including catenanes and knotted rings. Type II topoisomerases break and join 2 DNA strands simultaneously in an ATP-dependent manner.</text>
</comment>
<feature type="site" description="Interaction with DNA" evidence="10">
    <location>
        <position position="461"/>
    </location>
</feature>
<feature type="binding site" evidence="10">
    <location>
        <position position="518"/>
    </location>
    <ligand>
        <name>Mg(2+)</name>
        <dbReference type="ChEBI" id="CHEBI:18420"/>
        <label>2</label>
    </ligand>
</feature>
<dbReference type="FunFam" id="3.40.50.670:FF:000002">
    <property type="entry name" value="DNA gyrase subunit B"/>
    <property type="match status" value="1"/>
</dbReference>
<reference evidence="12 13" key="1">
    <citation type="submission" date="2014-04" db="EMBL/GenBank/DDBJ databases">
        <authorList>
            <person name="Sears C."/>
            <person name="Carroll K."/>
            <person name="Sack B.R."/>
            <person name="Qadri F."/>
            <person name="Myers L.L."/>
            <person name="Chung G.-T."/>
            <person name="Escheverria P."/>
            <person name="Fraser C.M."/>
            <person name="Sadzewicz L."/>
            <person name="Shefchek K.A."/>
            <person name="Tallon L."/>
            <person name="Das S.P."/>
            <person name="Daugherty S."/>
            <person name="Mongodin E.F."/>
        </authorList>
    </citation>
    <scope>NUCLEOTIDE SEQUENCE [LARGE SCALE GENOMIC DNA]</scope>
    <source>
        <strain evidence="12 13">3975 RP4</strain>
    </source>
</reference>
<dbReference type="InterPro" id="IPR013760">
    <property type="entry name" value="Topo_IIA-like_dom_sf"/>
</dbReference>
<feature type="domain" description="Toprim" evidence="11">
    <location>
        <begin position="430"/>
        <end position="551"/>
    </location>
</feature>
<evidence type="ECO:0000256" key="6">
    <source>
        <dbReference type="ARBA" id="ARBA00022842"/>
    </source>
</evidence>
<dbReference type="RefSeq" id="WP_005838938.1">
    <property type="nucleotide sequence ID" value="NZ_JNHM01000002.1"/>
</dbReference>
<dbReference type="AlphaFoldDB" id="A0A069SP74"/>
<gene>
    <name evidence="10 12" type="primary">gyrB</name>
    <name evidence="12" type="ORF">M099_0110</name>
</gene>
<keyword evidence="5 10" id="KW-0067">ATP-binding</keyword>
<dbReference type="InterPro" id="IPR020568">
    <property type="entry name" value="Ribosomal_Su5_D2-typ_SF"/>
</dbReference>